<feature type="non-terminal residue" evidence="1">
    <location>
        <position position="216"/>
    </location>
</feature>
<feature type="non-terminal residue" evidence="1">
    <location>
        <position position="1"/>
    </location>
</feature>
<gene>
    <name evidence="1" type="ORF">AFUS01_LOCUS35974</name>
</gene>
<name>A0A8J2L5E1_9HEXA</name>
<dbReference type="AlphaFoldDB" id="A0A8J2L5E1"/>
<organism evidence="1 2">
    <name type="scientific">Allacma fusca</name>
    <dbReference type="NCBI Taxonomy" id="39272"/>
    <lineage>
        <taxon>Eukaryota</taxon>
        <taxon>Metazoa</taxon>
        <taxon>Ecdysozoa</taxon>
        <taxon>Arthropoda</taxon>
        <taxon>Hexapoda</taxon>
        <taxon>Collembola</taxon>
        <taxon>Symphypleona</taxon>
        <taxon>Sminthuridae</taxon>
        <taxon>Allacma</taxon>
    </lineage>
</organism>
<keyword evidence="2" id="KW-1185">Reference proteome</keyword>
<reference evidence="1" key="1">
    <citation type="submission" date="2021-06" db="EMBL/GenBank/DDBJ databases">
        <authorList>
            <person name="Hodson N. C."/>
            <person name="Mongue J. A."/>
            <person name="Jaron S. K."/>
        </authorList>
    </citation>
    <scope>NUCLEOTIDE SEQUENCE</scope>
</reference>
<dbReference type="Proteomes" id="UP000708208">
    <property type="component" value="Unassembled WGS sequence"/>
</dbReference>
<evidence type="ECO:0000313" key="2">
    <source>
        <dbReference type="Proteomes" id="UP000708208"/>
    </source>
</evidence>
<evidence type="ECO:0000313" key="1">
    <source>
        <dbReference type="EMBL" id="CAG7825892.1"/>
    </source>
</evidence>
<protein>
    <submittedName>
        <fullName evidence="1">Uncharacterized protein</fullName>
    </submittedName>
</protein>
<comment type="caution">
    <text evidence="1">The sequence shown here is derived from an EMBL/GenBank/DDBJ whole genome shotgun (WGS) entry which is preliminary data.</text>
</comment>
<accession>A0A8J2L5E1</accession>
<proteinExistence type="predicted"/>
<sequence length="216" mass="24641">TLNCIGCGPRCKNIGSTQRNPYPDGPPLCGDQSERCDVGARRNHSTYCRNYFECKLISGDRTVWEERVCQDAEQFYYQTSRCKGSCVYWEELPPDLQKYFAESSCCNVPDPSAPKTTRPPGSCCNFRGYCNWFQPCVNGTWGPVRLCSRGLYWLPNALTGGTCVLFDILTPDLQEAYKNDPHCWGCDWYEKDKDQCSPRYTFRYPNGTEVDLTCPS</sequence>
<dbReference type="EMBL" id="CAJVCH010537813">
    <property type="protein sequence ID" value="CAG7825892.1"/>
    <property type="molecule type" value="Genomic_DNA"/>
</dbReference>